<organism evidence="1 2">
    <name type="scientific">Bartonella grahamii</name>
    <dbReference type="NCBI Taxonomy" id="33045"/>
    <lineage>
        <taxon>Bacteria</taxon>
        <taxon>Pseudomonadati</taxon>
        <taxon>Pseudomonadota</taxon>
        <taxon>Alphaproteobacteria</taxon>
        <taxon>Hyphomicrobiales</taxon>
        <taxon>Bartonellaceae</taxon>
        <taxon>Bartonella</taxon>
    </lineage>
</organism>
<accession>A0A336NBG5</accession>
<evidence type="ECO:0000313" key="1">
    <source>
        <dbReference type="EMBL" id="SSZ39445.1"/>
    </source>
</evidence>
<dbReference type="EMBL" id="UFTD01000001">
    <property type="protein sequence ID" value="SSZ39445.1"/>
    <property type="molecule type" value="Genomic_DNA"/>
</dbReference>
<name>A0A336NBG5_BARGR</name>
<proteinExistence type="predicted"/>
<sequence>MLKFYTLLTKALWKVRGWALKKISKKSTGVGFADGSNCHKDKATSLRFSFISWLLLWKEAYLLEIKRAVIRILEPQTQICAIKEDILMNI</sequence>
<dbReference type="Proteomes" id="UP000253846">
    <property type="component" value="Unassembled WGS sequence"/>
</dbReference>
<gene>
    <name evidence="1" type="ORF">NCTC12860_00659</name>
</gene>
<dbReference type="AlphaFoldDB" id="A0A336NBG5"/>
<reference evidence="1 2" key="1">
    <citation type="submission" date="2018-06" db="EMBL/GenBank/DDBJ databases">
        <authorList>
            <consortium name="Pathogen Informatics"/>
            <person name="Doyle S."/>
        </authorList>
    </citation>
    <scope>NUCLEOTIDE SEQUENCE [LARGE SCALE GENOMIC DNA]</scope>
    <source>
        <strain evidence="1 2">NCTC12860</strain>
    </source>
</reference>
<evidence type="ECO:0000313" key="2">
    <source>
        <dbReference type="Proteomes" id="UP000253846"/>
    </source>
</evidence>
<protein>
    <submittedName>
        <fullName evidence="1">Uncharacterized protein</fullName>
    </submittedName>
</protein>